<feature type="transmembrane region" description="Helical" evidence="8">
    <location>
        <begin position="190"/>
        <end position="210"/>
    </location>
</feature>
<feature type="transmembrane region" description="Helical" evidence="8">
    <location>
        <begin position="222"/>
        <end position="241"/>
    </location>
</feature>
<protein>
    <submittedName>
        <fullName evidence="9">17298_t:CDS:1</fullName>
    </submittedName>
</protein>
<comment type="similarity">
    <text evidence="2 7">Belongs to the MIP/aquaporin (TC 1.A.8) family.</text>
</comment>
<name>A0A9N9ADL2_9GLOM</name>
<reference evidence="9" key="1">
    <citation type="submission" date="2021-06" db="EMBL/GenBank/DDBJ databases">
        <authorList>
            <person name="Kallberg Y."/>
            <person name="Tangrot J."/>
            <person name="Rosling A."/>
        </authorList>
    </citation>
    <scope>NUCLEOTIDE SEQUENCE</scope>
    <source>
        <strain evidence="9">CL551</strain>
    </source>
</reference>
<dbReference type="GO" id="GO:0005886">
    <property type="term" value="C:plasma membrane"/>
    <property type="evidence" value="ECO:0007669"/>
    <property type="project" value="TreeGrafter"/>
</dbReference>
<dbReference type="GO" id="GO:0015254">
    <property type="term" value="F:glycerol channel activity"/>
    <property type="evidence" value="ECO:0007669"/>
    <property type="project" value="TreeGrafter"/>
</dbReference>
<keyword evidence="6 8" id="KW-0472">Membrane</keyword>
<dbReference type="InterPro" id="IPR023271">
    <property type="entry name" value="Aquaporin-like"/>
</dbReference>
<dbReference type="InterPro" id="IPR050363">
    <property type="entry name" value="MIP/Aquaporin"/>
</dbReference>
<dbReference type="PRINTS" id="PR00783">
    <property type="entry name" value="MINTRINSICP"/>
</dbReference>
<evidence type="ECO:0000256" key="4">
    <source>
        <dbReference type="ARBA" id="ARBA00022692"/>
    </source>
</evidence>
<comment type="caution">
    <text evidence="9">The sequence shown here is derived from an EMBL/GenBank/DDBJ whole genome shotgun (WGS) entry which is preliminary data.</text>
</comment>
<organism evidence="9 10">
    <name type="scientific">Acaulospora morrowiae</name>
    <dbReference type="NCBI Taxonomy" id="94023"/>
    <lineage>
        <taxon>Eukaryota</taxon>
        <taxon>Fungi</taxon>
        <taxon>Fungi incertae sedis</taxon>
        <taxon>Mucoromycota</taxon>
        <taxon>Glomeromycotina</taxon>
        <taxon>Glomeromycetes</taxon>
        <taxon>Diversisporales</taxon>
        <taxon>Acaulosporaceae</taxon>
        <taxon>Acaulospora</taxon>
    </lineage>
</organism>
<feature type="transmembrane region" description="Helical" evidence="8">
    <location>
        <begin position="273"/>
        <end position="297"/>
    </location>
</feature>
<keyword evidence="4 7" id="KW-0812">Transmembrane</keyword>
<dbReference type="GO" id="GO:0015250">
    <property type="term" value="F:water channel activity"/>
    <property type="evidence" value="ECO:0007669"/>
    <property type="project" value="TreeGrafter"/>
</dbReference>
<comment type="subcellular location">
    <subcellularLocation>
        <location evidence="1">Membrane</location>
        <topology evidence="1">Multi-pass membrane protein</topology>
    </subcellularLocation>
</comment>
<evidence type="ECO:0000256" key="8">
    <source>
        <dbReference type="SAM" id="Phobius"/>
    </source>
</evidence>
<feature type="transmembrane region" description="Helical" evidence="8">
    <location>
        <begin position="93"/>
        <end position="113"/>
    </location>
</feature>
<evidence type="ECO:0000256" key="6">
    <source>
        <dbReference type="ARBA" id="ARBA00023136"/>
    </source>
</evidence>
<proteinExistence type="inferred from homology"/>
<evidence type="ECO:0000256" key="5">
    <source>
        <dbReference type="ARBA" id="ARBA00022989"/>
    </source>
</evidence>
<keyword evidence="10" id="KW-1185">Reference proteome</keyword>
<feature type="transmembrane region" description="Helical" evidence="8">
    <location>
        <begin position="51"/>
        <end position="73"/>
    </location>
</feature>
<dbReference type="InterPro" id="IPR000425">
    <property type="entry name" value="MIP"/>
</dbReference>
<dbReference type="PANTHER" id="PTHR43829:SF9">
    <property type="entry name" value="AQUAPORIN-9"/>
    <property type="match status" value="1"/>
</dbReference>
<dbReference type="PANTHER" id="PTHR43829">
    <property type="entry name" value="AQUAPORIN OR AQUAGLYCEROPORIN RELATED"/>
    <property type="match status" value="1"/>
</dbReference>
<gene>
    <name evidence="9" type="ORF">AMORRO_LOCUS4452</name>
</gene>
<evidence type="ECO:0000256" key="3">
    <source>
        <dbReference type="ARBA" id="ARBA00022448"/>
    </source>
</evidence>
<evidence type="ECO:0000313" key="10">
    <source>
        <dbReference type="Proteomes" id="UP000789342"/>
    </source>
</evidence>
<dbReference type="EMBL" id="CAJVPV010002447">
    <property type="protein sequence ID" value="CAG8526253.1"/>
    <property type="molecule type" value="Genomic_DNA"/>
</dbReference>
<keyword evidence="5 8" id="KW-1133">Transmembrane helix</keyword>
<sequence length="306" mass="33802">MSYVRKSNEIDVEIIECAPSNEGNETVFPIIEGAKWQLAWEAKRNKILQPLMAESVASFLFCIFGGAANLFVATTSLTLSQDPGSSIPGRFNVALSFAFGTMFALFFAVPISGGHIAPNFTLVLATFRKFSWKLVPFYILAQIVGAFLSTGIIYLCYYSTIHHFTGGTDGPVKFAALYVTQPNNYVNTGYIIWVEFISTAVLTLIVFNLTDANNKYIVSSPMIIPPLIGLMIFLIIMGVGYQGVSISPARDLGARLFLQIIYGSEIWSLNHKYFWIATVIPCVGSIVGAGFYDIFFYDHGKPKKLQ</sequence>
<dbReference type="Pfam" id="PF00230">
    <property type="entry name" value="MIP"/>
    <property type="match status" value="1"/>
</dbReference>
<evidence type="ECO:0000256" key="2">
    <source>
        <dbReference type="ARBA" id="ARBA00006175"/>
    </source>
</evidence>
<feature type="transmembrane region" description="Helical" evidence="8">
    <location>
        <begin position="134"/>
        <end position="155"/>
    </location>
</feature>
<dbReference type="Proteomes" id="UP000789342">
    <property type="component" value="Unassembled WGS sequence"/>
</dbReference>
<evidence type="ECO:0000256" key="7">
    <source>
        <dbReference type="RuleBase" id="RU000477"/>
    </source>
</evidence>
<dbReference type="SUPFAM" id="SSF81338">
    <property type="entry name" value="Aquaporin-like"/>
    <property type="match status" value="1"/>
</dbReference>
<dbReference type="AlphaFoldDB" id="A0A9N9ADL2"/>
<dbReference type="Gene3D" id="1.20.1080.10">
    <property type="entry name" value="Glycerol uptake facilitator protein"/>
    <property type="match status" value="1"/>
</dbReference>
<dbReference type="OrthoDB" id="3222at2759"/>
<keyword evidence="3 7" id="KW-0813">Transport</keyword>
<evidence type="ECO:0000256" key="1">
    <source>
        <dbReference type="ARBA" id="ARBA00004141"/>
    </source>
</evidence>
<evidence type="ECO:0000313" key="9">
    <source>
        <dbReference type="EMBL" id="CAG8526253.1"/>
    </source>
</evidence>
<accession>A0A9N9ADL2</accession>